<dbReference type="Proteomes" id="UP000476628">
    <property type="component" value="Unassembled WGS sequence"/>
</dbReference>
<protein>
    <submittedName>
        <fullName evidence="3">Cell division protein DivIVA</fullName>
    </submittedName>
</protein>
<dbReference type="Gene3D" id="6.10.250.1080">
    <property type="match status" value="1"/>
</dbReference>
<accession>A0A2N0SYH8</accession>
<organism evidence="4 7">
    <name type="scientific">Bifidobacterium longum</name>
    <dbReference type="NCBI Taxonomy" id="216816"/>
    <lineage>
        <taxon>Bacteria</taxon>
        <taxon>Bacillati</taxon>
        <taxon>Actinomycetota</taxon>
        <taxon>Actinomycetes</taxon>
        <taxon>Bifidobacteriales</taxon>
        <taxon>Bifidobacteriaceae</taxon>
        <taxon>Bifidobacterium</taxon>
    </lineage>
</organism>
<feature type="region of interest" description="Disordered" evidence="2">
    <location>
        <begin position="211"/>
        <end position="246"/>
    </location>
</feature>
<evidence type="ECO:0000313" key="10">
    <source>
        <dbReference type="Proteomes" id="UP000476628"/>
    </source>
</evidence>
<dbReference type="EMBL" id="PJDT01000033">
    <property type="protein sequence ID" value="PKC86778.1"/>
    <property type="molecule type" value="Genomic_DNA"/>
</dbReference>
<keyword evidence="1" id="KW-0175">Coiled coil</keyword>
<dbReference type="Proteomes" id="UP000261288">
    <property type="component" value="Unassembled WGS sequence"/>
</dbReference>
<dbReference type="AlphaFoldDB" id="A0A2N0SYH8"/>
<dbReference type="Proteomes" id="UP000232654">
    <property type="component" value="Unassembled WGS sequence"/>
</dbReference>
<dbReference type="EMBL" id="WDUB01000015">
    <property type="protein sequence ID" value="KAB7202484.1"/>
    <property type="molecule type" value="Genomic_DNA"/>
</dbReference>
<evidence type="ECO:0000313" key="5">
    <source>
        <dbReference type="EMBL" id="RGL48687.1"/>
    </source>
</evidence>
<evidence type="ECO:0000313" key="7">
    <source>
        <dbReference type="Proteomes" id="UP000232654"/>
    </source>
</evidence>
<gene>
    <name evidence="4" type="ORF">APC1503_2133</name>
    <name evidence="6" type="ORF">DWV59_09470</name>
    <name evidence="5" type="ORF">DXC63_06780</name>
    <name evidence="3" type="ORF">GBC45_08955</name>
</gene>
<name>A0A2N0SYH8_BIFLN</name>
<comment type="caution">
    <text evidence="4">The sequence shown here is derived from an EMBL/GenBank/DDBJ whole genome shotgun (WGS) entry which is preliminary data.</text>
</comment>
<evidence type="ECO:0000313" key="8">
    <source>
        <dbReference type="Proteomes" id="UP000261288"/>
    </source>
</evidence>
<sequence>MPIIEFDTKMRGYDPQQVNDAVTNFQDTINKYAQANTDLKRTLDTVNNQFTQANQDIDQLQAENKKLSERIEELEKQNDDLEAKIKNKYTSVGDDVRKLLEDTQTVYHAAEKNAADIKNKALQEADSIRKQSQSAAEKTMVDARQVAEKNVKESQAKSKQIIESAQQSAAQLRKEADSYATGRQNIAEQADARVRAILGRLQEASKVLDNAYQSGRKPNATTVQSAPKDAPTPVIAGQATNPNEADLEDDRTIAFAQIHAKNTASAPATPVDAQ</sequence>
<reference evidence="4 7" key="1">
    <citation type="submission" date="2017-12" db="EMBL/GenBank/DDBJ databases">
        <title>Bifidobacterium longum APC/DPC strains.</title>
        <authorList>
            <person name="Arboleya S."/>
        </authorList>
    </citation>
    <scope>NUCLEOTIDE SEQUENCE [LARGE SCALE GENOMIC DNA]</scope>
    <source>
        <strain evidence="4 7">APC1503</strain>
    </source>
</reference>
<dbReference type="RefSeq" id="WP_007055587.1">
    <property type="nucleotide sequence ID" value="NZ_CP065396.1"/>
</dbReference>
<evidence type="ECO:0000313" key="6">
    <source>
        <dbReference type="EMBL" id="RGW63486.1"/>
    </source>
</evidence>
<keyword evidence="3" id="KW-0131">Cell cycle</keyword>
<evidence type="ECO:0000313" key="3">
    <source>
        <dbReference type="EMBL" id="KAB7202484.1"/>
    </source>
</evidence>
<dbReference type="Proteomes" id="UP000265775">
    <property type="component" value="Unassembled WGS sequence"/>
</dbReference>
<keyword evidence="3" id="KW-0132">Cell division</keyword>
<dbReference type="SUPFAM" id="SSF90257">
    <property type="entry name" value="Myosin rod fragments"/>
    <property type="match status" value="1"/>
</dbReference>
<dbReference type="EMBL" id="QSAR01000012">
    <property type="protein sequence ID" value="RGW63486.1"/>
    <property type="molecule type" value="Genomic_DNA"/>
</dbReference>
<dbReference type="GO" id="GO:0051301">
    <property type="term" value="P:cell division"/>
    <property type="evidence" value="ECO:0007669"/>
    <property type="project" value="UniProtKB-KW"/>
</dbReference>
<reference evidence="8 9" key="2">
    <citation type="submission" date="2018-08" db="EMBL/GenBank/DDBJ databases">
        <title>A genome reference for cultivated species of the human gut microbiota.</title>
        <authorList>
            <person name="Zou Y."/>
            <person name="Xue W."/>
            <person name="Luo G."/>
        </authorList>
    </citation>
    <scope>NUCLEOTIDE SEQUENCE [LARGE SCALE GENOMIC DNA]</scope>
    <source>
        <strain evidence="6 9">AF11-12</strain>
        <strain evidence="5 8">TF06-45A</strain>
    </source>
</reference>
<dbReference type="EMBL" id="QSRZ01000006">
    <property type="protein sequence ID" value="RGL48687.1"/>
    <property type="molecule type" value="Genomic_DNA"/>
</dbReference>
<evidence type="ECO:0000313" key="4">
    <source>
        <dbReference type="EMBL" id="PKC86778.1"/>
    </source>
</evidence>
<evidence type="ECO:0000256" key="2">
    <source>
        <dbReference type="SAM" id="MobiDB-lite"/>
    </source>
</evidence>
<feature type="coiled-coil region" evidence="1">
    <location>
        <begin position="29"/>
        <end position="120"/>
    </location>
</feature>
<reference evidence="3 10" key="3">
    <citation type="journal article" date="2019" name="Nat. Med.">
        <title>A library of human gut bacterial isolates paired with longitudinal multiomics data enables mechanistic microbiome research.</title>
        <authorList>
            <person name="Poyet M."/>
            <person name="Groussin M."/>
            <person name="Gibbons S.M."/>
            <person name="Avila-Pacheco J."/>
            <person name="Jiang X."/>
            <person name="Kearney S.M."/>
            <person name="Perrotta A.R."/>
            <person name="Berdy B."/>
            <person name="Zhao S."/>
            <person name="Lieberman T.D."/>
            <person name="Swanson P.K."/>
            <person name="Smith M."/>
            <person name="Roesemann S."/>
            <person name="Alexander J.E."/>
            <person name="Rich S.A."/>
            <person name="Livny J."/>
            <person name="Vlamakis H."/>
            <person name="Clish C."/>
            <person name="Bullock K."/>
            <person name="Deik A."/>
            <person name="Scott J."/>
            <person name="Pierce K.A."/>
            <person name="Xavier R.J."/>
            <person name="Alm E.J."/>
        </authorList>
    </citation>
    <scope>NUCLEOTIDE SEQUENCE [LARGE SCALE GENOMIC DNA]</scope>
    <source>
        <strain evidence="3 10">BIOML-A136</strain>
    </source>
</reference>
<evidence type="ECO:0000313" key="9">
    <source>
        <dbReference type="Proteomes" id="UP000265775"/>
    </source>
</evidence>
<evidence type="ECO:0000256" key="1">
    <source>
        <dbReference type="SAM" id="Coils"/>
    </source>
</evidence>
<proteinExistence type="predicted"/>